<organism evidence="1 2">
    <name type="scientific">Halobacteriovorax marinus (strain ATCC BAA-682 / DSM 15412 / SJ)</name>
    <name type="common">Bacteriovorax marinus</name>
    <dbReference type="NCBI Taxonomy" id="862908"/>
    <lineage>
        <taxon>Bacteria</taxon>
        <taxon>Pseudomonadati</taxon>
        <taxon>Bdellovibrionota</taxon>
        <taxon>Bacteriovoracia</taxon>
        <taxon>Bacteriovoracales</taxon>
        <taxon>Halobacteriovoraceae</taxon>
        <taxon>Halobacteriovorax</taxon>
    </lineage>
</organism>
<dbReference type="STRING" id="862908.BMS_1874"/>
<name>E1X234_HALMS</name>
<dbReference type="PATRIC" id="fig|862908.3.peg.1779"/>
<gene>
    <name evidence="1" type="ordered locus">BMS_1874</name>
</gene>
<dbReference type="HOGENOM" id="CLU_646849_0_0_7"/>
<evidence type="ECO:0000313" key="1">
    <source>
        <dbReference type="EMBL" id="CBW26694.1"/>
    </source>
</evidence>
<dbReference type="AlphaFoldDB" id="E1X234"/>
<dbReference type="Proteomes" id="UP000008963">
    <property type="component" value="Chromosome"/>
</dbReference>
<dbReference type="EMBL" id="FQ312005">
    <property type="protein sequence ID" value="CBW26694.1"/>
    <property type="molecule type" value="Genomic_DNA"/>
</dbReference>
<protein>
    <submittedName>
        <fullName evidence="1">Uncharacterized protein</fullName>
    </submittedName>
</protein>
<sequence length="424" mass="48826">MMDFTISMIKKVTLLSILLSLLTSCGVFIKLDQPDEEIVFKKDLTKLICPIKKDELILTTASSANQGLFKDRLEIAAKKHNLKAIDIFVMWAIIQIYIRPNKVSPGSSLQFVDTDKTSPFYINYNLKINKDPNLLFNSLKDLLKRYRSKRSLQYLSRIVDDILPYQTSVDHELSLFLSENRAPLSKNSSLEKFYFKGDQVLRTGEGLRTFKIWPLVSQAAYKKNSANTHLFSYQIDKDKVANCNFDMRIYQNAVYLINQTEGVNSHPFSISYKGSTFLGISAQVPDIQKNYHNSYSFTPSELGEQNAVCFIKTKNSNFSLISTKGRDSGQHLFNMIEYNLAHASSVDEVLTILEFPRYLFLLNPERMIYESDRSSEAQTQTFLNTSFPIYHKSNLGNVWIHYQKHNQKTLLIDDRIPSYRSCLL</sequence>
<proteinExistence type="predicted"/>
<keyword evidence="2" id="KW-1185">Reference proteome</keyword>
<dbReference type="KEGG" id="bmx:BMS_1874"/>
<accession>E1X234</accession>
<reference evidence="2" key="1">
    <citation type="journal article" date="2013" name="ISME J.">
        <title>A small predatory core genome in the divergent marine Bacteriovorax marinus SJ and the terrestrial Bdellovibrio bacteriovorus.</title>
        <authorList>
            <person name="Crossman L.C."/>
            <person name="Chen H."/>
            <person name="Cerdeno-Tarraga A.M."/>
            <person name="Brooks K."/>
            <person name="Quail M.A."/>
            <person name="Pineiro S.A."/>
            <person name="Hobley L."/>
            <person name="Sockett R.E."/>
            <person name="Bentley S.D."/>
            <person name="Parkhill J."/>
            <person name="Williams H.N."/>
            <person name="Stine O.C."/>
        </authorList>
    </citation>
    <scope>NUCLEOTIDE SEQUENCE [LARGE SCALE GENOMIC DNA]</scope>
    <source>
        <strain evidence="2">ATCC BAA-682 / DSM 15412 / SJ</strain>
    </source>
</reference>
<evidence type="ECO:0000313" key="2">
    <source>
        <dbReference type="Proteomes" id="UP000008963"/>
    </source>
</evidence>